<dbReference type="Gene3D" id="3.40.50.300">
    <property type="entry name" value="P-loop containing nucleotide triphosphate hydrolases"/>
    <property type="match status" value="2"/>
</dbReference>
<keyword evidence="4" id="KW-0808">Transferase</keyword>
<dbReference type="PROSITE" id="PS51194">
    <property type="entry name" value="HELICASE_CTER"/>
    <property type="match status" value="1"/>
</dbReference>
<keyword evidence="7" id="KW-0378">Hydrolase</keyword>
<organism evidence="17 18">
    <name type="scientific">Sclerotinia homoeocarpa fusarivirus 1</name>
    <dbReference type="NCBI Taxonomy" id="2501221"/>
    <lineage>
        <taxon>Viruses</taxon>
        <taxon>Riboviria</taxon>
        <taxon>Orthornavirae</taxon>
        <taxon>Pisuviricota</taxon>
        <taxon>Duplopiviricetes</taxon>
        <taxon>Durnavirales</taxon>
        <taxon>Fusariviridae</taxon>
        <taxon>Betafusarivirus</taxon>
        <taxon>Betafusarivirus homeocarpa</taxon>
    </lineage>
</organism>
<evidence type="ECO:0000259" key="15">
    <source>
        <dbReference type="PROSITE" id="PS51192"/>
    </source>
</evidence>
<dbReference type="GO" id="GO:0004386">
    <property type="term" value="F:helicase activity"/>
    <property type="evidence" value="ECO:0007669"/>
    <property type="project" value="UniProtKB-KW"/>
</dbReference>
<dbReference type="SUPFAM" id="SSF56672">
    <property type="entry name" value="DNA/RNA polymerases"/>
    <property type="match status" value="1"/>
</dbReference>
<keyword evidence="13" id="KW-1133">Transmembrane helix</keyword>
<evidence type="ECO:0000256" key="10">
    <source>
        <dbReference type="ARBA" id="ARBA00022844"/>
    </source>
</evidence>
<comment type="subcellular location">
    <subcellularLocation>
        <location evidence="2">Host cell</location>
    </subcellularLocation>
    <subcellularLocation>
        <location evidence="1">Virion</location>
    </subcellularLocation>
</comment>
<evidence type="ECO:0000256" key="6">
    <source>
        <dbReference type="ARBA" id="ARBA00022741"/>
    </source>
</evidence>
<dbReference type="GO" id="GO:0003968">
    <property type="term" value="F:RNA-directed RNA polymerase activity"/>
    <property type="evidence" value="ECO:0007669"/>
    <property type="project" value="UniProtKB-KW"/>
</dbReference>
<evidence type="ECO:0000313" key="18">
    <source>
        <dbReference type="Proteomes" id="UP000831556"/>
    </source>
</evidence>
<keyword evidence="3 17" id="KW-0696">RNA-directed RNA polymerase</keyword>
<dbReference type="PANTHER" id="PTHR18934">
    <property type="entry name" value="ATP-DEPENDENT RNA HELICASE"/>
    <property type="match status" value="1"/>
</dbReference>
<feature type="domain" description="Helicase ATP-binding" evidence="15">
    <location>
        <begin position="1160"/>
        <end position="1310"/>
    </location>
</feature>
<evidence type="ECO:0000256" key="4">
    <source>
        <dbReference type="ARBA" id="ARBA00022679"/>
    </source>
</evidence>
<dbReference type="PROSITE" id="PS51192">
    <property type="entry name" value="HELICASE_ATP_BIND_1"/>
    <property type="match status" value="1"/>
</dbReference>
<keyword evidence="8" id="KW-0347">Helicase</keyword>
<evidence type="ECO:0000256" key="3">
    <source>
        <dbReference type="ARBA" id="ARBA00022484"/>
    </source>
</evidence>
<evidence type="ECO:0000256" key="11">
    <source>
        <dbReference type="ARBA" id="ARBA00022953"/>
    </source>
</evidence>
<feature type="domain" description="RdRp catalytic" evidence="14">
    <location>
        <begin position="657"/>
        <end position="786"/>
    </location>
</feature>
<dbReference type="PANTHER" id="PTHR18934:SF99">
    <property type="entry name" value="ATP-DEPENDENT RNA HELICASE DHX37-RELATED"/>
    <property type="match status" value="1"/>
</dbReference>
<name>A0AAD1EKV6_9VIRU</name>
<protein>
    <submittedName>
        <fullName evidence="17">RNA-dependent RNA polymerase</fullName>
    </submittedName>
</protein>
<dbReference type="GO" id="GO:0005524">
    <property type="term" value="F:ATP binding"/>
    <property type="evidence" value="ECO:0007669"/>
    <property type="project" value="UniProtKB-KW"/>
</dbReference>
<keyword evidence="5" id="KW-0548">Nucleotidyltransferase</keyword>
<dbReference type="Gene3D" id="3.30.70.270">
    <property type="match status" value="1"/>
</dbReference>
<evidence type="ECO:0000259" key="14">
    <source>
        <dbReference type="PROSITE" id="PS50507"/>
    </source>
</evidence>
<keyword evidence="10" id="KW-0946">Virion</keyword>
<dbReference type="GO" id="GO:0039694">
    <property type="term" value="P:viral RNA genome replication"/>
    <property type="evidence" value="ECO:0007669"/>
    <property type="project" value="InterPro"/>
</dbReference>
<keyword evidence="6" id="KW-0547">Nucleotide-binding</keyword>
<feature type="transmembrane region" description="Helical" evidence="13">
    <location>
        <begin position="116"/>
        <end position="136"/>
    </location>
</feature>
<dbReference type="GO" id="GO:0016787">
    <property type="term" value="F:hydrolase activity"/>
    <property type="evidence" value="ECO:0007669"/>
    <property type="project" value="UniProtKB-KW"/>
</dbReference>
<evidence type="ECO:0000256" key="2">
    <source>
        <dbReference type="ARBA" id="ARBA00004340"/>
    </source>
</evidence>
<dbReference type="InterPro" id="IPR007094">
    <property type="entry name" value="RNA-dir_pol_PSvirus"/>
</dbReference>
<dbReference type="InterPro" id="IPR014001">
    <property type="entry name" value="Helicase_ATP-bd"/>
</dbReference>
<dbReference type="InterPro" id="IPR006935">
    <property type="entry name" value="Helicase/UvrB_N"/>
</dbReference>
<dbReference type="GO" id="GO:0003723">
    <property type="term" value="F:RNA binding"/>
    <property type="evidence" value="ECO:0007669"/>
    <property type="project" value="InterPro"/>
</dbReference>
<feature type="region of interest" description="Disordered" evidence="12">
    <location>
        <begin position="1699"/>
        <end position="1718"/>
    </location>
</feature>
<accession>A0AAD1EKV6</accession>
<dbReference type="EMBL" id="MK279505">
    <property type="protein sequence ID" value="AZT88661.1"/>
    <property type="molecule type" value="Genomic_RNA"/>
</dbReference>
<evidence type="ECO:0000256" key="5">
    <source>
        <dbReference type="ARBA" id="ARBA00022695"/>
    </source>
</evidence>
<proteinExistence type="predicted"/>
<evidence type="ECO:0000259" key="16">
    <source>
        <dbReference type="PROSITE" id="PS51194"/>
    </source>
</evidence>
<evidence type="ECO:0000256" key="7">
    <source>
        <dbReference type="ARBA" id="ARBA00022801"/>
    </source>
</evidence>
<keyword evidence="18" id="KW-1185">Reference proteome</keyword>
<dbReference type="InterPro" id="IPR043128">
    <property type="entry name" value="Rev_trsase/Diguanyl_cyclase"/>
</dbReference>
<keyword evidence="9" id="KW-0067">ATP-binding</keyword>
<dbReference type="InterPro" id="IPR043502">
    <property type="entry name" value="DNA/RNA_pol_sf"/>
</dbReference>
<feature type="transmembrane region" description="Helical" evidence="13">
    <location>
        <begin position="262"/>
        <end position="284"/>
    </location>
</feature>
<feature type="transmembrane region" description="Helical" evidence="13">
    <location>
        <begin position="206"/>
        <end position="225"/>
    </location>
</feature>
<evidence type="ECO:0000256" key="9">
    <source>
        <dbReference type="ARBA" id="ARBA00022840"/>
    </source>
</evidence>
<keyword evidence="11" id="KW-0693">Viral RNA replication</keyword>
<reference evidence="17" key="1">
    <citation type="journal article" date="2019" name="PLoS ONE">
        <title>Hiding in plain sight: New virus genomes discovered via a systematic analysis of fungal public transcriptomes.</title>
        <authorList>
            <person name="Gilbert K.B."/>
            <person name="Holcomb E.E."/>
            <person name="Allscheid R.L."/>
            <person name="Carrington J.C."/>
        </authorList>
    </citation>
    <scope>NUCLEOTIDE SEQUENCE</scope>
    <source>
        <strain evidence="17">ShFvLT11</strain>
    </source>
</reference>
<evidence type="ECO:0000256" key="13">
    <source>
        <dbReference type="SAM" id="Phobius"/>
    </source>
</evidence>
<dbReference type="SMART" id="SM00487">
    <property type="entry name" value="DEXDc"/>
    <property type="match status" value="1"/>
</dbReference>
<dbReference type="Pfam" id="PF00271">
    <property type="entry name" value="Helicase_C"/>
    <property type="match status" value="1"/>
</dbReference>
<feature type="transmembrane region" description="Helical" evidence="13">
    <location>
        <begin position="237"/>
        <end position="256"/>
    </location>
</feature>
<dbReference type="GO" id="GO:0044423">
    <property type="term" value="C:virion component"/>
    <property type="evidence" value="ECO:0007669"/>
    <property type="project" value="UniProtKB-KW"/>
</dbReference>
<dbReference type="InterPro" id="IPR027417">
    <property type="entry name" value="P-loop_NTPase"/>
</dbReference>
<dbReference type="Pfam" id="PF00680">
    <property type="entry name" value="RdRP_1"/>
    <property type="match status" value="1"/>
</dbReference>
<keyword evidence="13" id="KW-0812">Transmembrane</keyword>
<dbReference type="GO" id="GO:0003677">
    <property type="term" value="F:DNA binding"/>
    <property type="evidence" value="ECO:0007669"/>
    <property type="project" value="InterPro"/>
</dbReference>
<dbReference type="GO" id="GO:0006351">
    <property type="term" value="P:DNA-templated transcription"/>
    <property type="evidence" value="ECO:0007669"/>
    <property type="project" value="InterPro"/>
</dbReference>
<dbReference type="Pfam" id="PF04851">
    <property type="entry name" value="ResIII"/>
    <property type="match status" value="1"/>
</dbReference>
<keyword evidence="13" id="KW-0472">Membrane</keyword>
<dbReference type="SUPFAM" id="SSF52540">
    <property type="entry name" value="P-loop containing nucleoside triphosphate hydrolases"/>
    <property type="match status" value="1"/>
</dbReference>
<sequence length="1718" mass="199130">MLKILSSLRQFLRVKSDKFLLRAAHKMNENGIPVIKGLVEDYSTRFAYLGEPRSKMAGRIIRNRPQTLDVLGVKWVCAMYILLLIFIIFNMLSIFFFLGIFCFIVLMNILFSNSILIVILMPLLIYFIILIIGNLGKRCHIIIWDLINLIRGERSWIEPEPNFVSESIKLWFIDHTGNFDISEYQLFDKKITDFQMWYLNKYNHGLFGKIFTAGFIFCIYTYMKYLLKKGYQIAKWWLTWTSITILALITGLGSPLDYFCVAYWLTKGLLVPYLILSRLVLGCWKLSNYLIIKQIAIYASGDYSYLHPSPAVIRLGWDEEIDVFYFMKLWFKFTRTRFMTSLLSFGYKSGMIIDRKTSEEHRFKFRSLFTSFSLEVTRKINEINVPGWVRTIPSKNPVYLESTLQILREIGYPVGEVKIQEPQLGIAMGKFDDWISEGSNFITGLFQLRTYEFVEFNAFKTDVQEYRRSDSYVTLDNELESVARYFNNKTVSIPNQEKVVDEVWEMTKTIFQDSRITPLRSIYKKWKKNYNVGPFAPSQNKRRKDGGLRKMRRTEDIARFPNLTTYLQYWEKLYAHFPLMQMVSTAFYKSEALPEKKWRNNKVRTPIGSMLPQYLWQMVWSYEPNHRFDPENTPIKIGLPLTGFHLSQLFEKHSKFAYHYGGDCTEFDSTITKNIQEIIKSIRKKGFSRHRQYEIISTMIDINYERLNESKIVTPSTGNVYNKGTGLTTGHASTSSDNSLTLISLYMAAWVNLTGLSAHEFRSFNELSCYGDDHILSFSENAPKVWTFENIQKIFKTWGITMKNEFPNADKRDLEKISFLSKFARKSNHTDDKLFKEVIGSSAPKYVIYHDTDKLLGKMRAPVLNRDPKYKIQRVISYLDLCAHNEKAYYIGREVIEIMITKYPDLAFLRGKVPSYEDVLRKFYSPNTHVREPEERDVEDFDEKDIVEYGQMTILDYLFNYLSVIPDVLNPSIKNVGFGRVAQRALGPLTSWPKELLSLANNVYSPGHLSHLLKSTCYDFIEDRDMVLNTTPKITLILRHWLFLKFKLDSEKYNPLAWIDWMLQKLASLQFIINGRVQTKYKNYSFPVWNLFLLSLLNILVVPDIVITNDDESLSLDMGEFLLKFKLPDATYWISRLYKLCENLIWDQIPPNFKNLQYLEQVEHHGKIHKIVAGTGTGKSTTMILYLQQSLGMYFNKIIVIEPRSKVVKGLVSYVKTIGVQASGLTTGLELDDREKVWYMTAQELLLHPQWVSPSNLFVIDECHIDELPYKVVKEMLTKTKGLTVLLATATPTDEFSSICQTVTEIELPKIYRSYPKEYANNVEIPIKGSSWVHRYLGIVTEIMSNYRTPEKFLIFINDKRDLDIFRQNLRGRGFFLSSETEDVDLSEEVDFIVTTAVCDVAITIPGVTVVITPNFTRKVSYDRNGLSKPCFALLDSATLKQRSGRTGRTNNGDVYVIPFSGPDIIQEPTITKEGQIVDWLSSGLDLDVLAKWKPDLFDIFRKDLKDNQVLKIAEFLENQRQDKFKKSHRVTQPDKQELRELNLFGIHLEGITGLGSGFQFNYSDLAQEYSTLLKKALTFVNMPNWDKQPIEKFVHPFEDTSPAKIISVTLETEDGEKQELGSFGAHAPKPLYSISTPKVSATTLEAEGRIKVLKEEHAKVEENLMMAFGPDETPLRERREEIREELLAIYEQEGKDLESNFKPKRLAGSSGPSFSFG</sequence>
<dbReference type="Proteomes" id="UP000831556">
    <property type="component" value="Segment"/>
</dbReference>
<gene>
    <name evidence="17" type="ORF">ShFV1_gp1</name>
</gene>
<dbReference type="PROSITE" id="PS50507">
    <property type="entry name" value="RDRP_SSRNA_POS"/>
    <property type="match status" value="1"/>
</dbReference>
<feature type="domain" description="Helicase C-terminal" evidence="16">
    <location>
        <begin position="1264"/>
        <end position="1498"/>
    </location>
</feature>
<dbReference type="GO" id="GO:0043657">
    <property type="term" value="C:host cell"/>
    <property type="evidence" value="ECO:0007669"/>
    <property type="project" value="UniProtKB-SubCell"/>
</dbReference>
<dbReference type="InterPro" id="IPR001205">
    <property type="entry name" value="RNA-dir_pol_C"/>
</dbReference>
<evidence type="ECO:0000256" key="8">
    <source>
        <dbReference type="ARBA" id="ARBA00022806"/>
    </source>
</evidence>
<dbReference type="InterPro" id="IPR001650">
    <property type="entry name" value="Helicase_C-like"/>
</dbReference>
<evidence type="ECO:0000313" key="17">
    <source>
        <dbReference type="EMBL" id="AZT88661.1"/>
    </source>
</evidence>
<evidence type="ECO:0000256" key="12">
    <source>
        <dbReference type="SAM" id="MobiDB-lite"/>
    </source>
</evidence>
<evidence type="ECO:0000256" key="1">
    <source>
        <dbReference type="ARBA" id="ARBA00004328"/>
    </source>
</evidence>